<proteinExistence type="predicted"/>
<dbReference type="Proteomes" id="UP000198862">
    <property type="component" value="Unassembled WGS sequence"/>
</dbReference>
<dbReference type="Gene3D" id="1.25.40.590">
    <property type="entry name" value="Type IV / VI secretion system, DotU"/>
    <property type="match status" value="1"/>
</dbReference>
<dbReference type="EMBL" id="FOLO01000005">
    <property type="protein sequence ID" value="SFC12714.1"/>
    <property type="molecule type" value="Genomic_DNA"/>
</dbReference>
<evidence type="ECO:0000313" key="4">
    <source>
        <dbReference type="Proteomes" id="UP000198862"/>
    </source>
</evidence>
<reference evidence="3 4" key="1">
    <citation type="submission" date="2016-10" db="EMBL/GenBank/DDBJ databases">
        <authorList>
            <person name="de Groot N.N."/>
        </authorList>
    </citation>
    <scope>NUCLEOTIDE SEQUENCE [LARGE SCALE GENOMIC DNA]</scope>
    <source>
        <strain evidence="3 4">DSM 6059</strain>
    </source>
</reference>
<dbReference type="STRING" id="1123010.SAMN02745724_00957"/>
<dbReference type="Pfam" id="PF09850">
    <property type="entry name" value="DotU"/>
    <property type="match status" value="1"/>
</dbReference>
<dbReference type="AlphaFoldDB" id="A0A1I1GM78"/>
<dbReference type="InterPro" id="IPR038522">
    <property type="entry name" value="T4/T6SS_DotU_sf"/>
</dbReference>
<sequence length="386" mass="44195">MSQLSSQTLNIDFSDKVQKTQLPFNYSDNALYNLSIPILSVILTLSRLPKPENLELFKNLLKQYIVDLSEEGKKLDYPAAVIDKLCCLHCIVLDEFIIHGFWGEDAGWENNTLLSELFGLKNGGDLFFTVTEKALKQSAKMQDILQLCYVFLQMGFKGRYRSRQSEQLGLISKQIHQAIENKTQSANILIKDAPIAKSLFLKNGARYISFTLIILFTLTLVYAFFDYWFKETYSLRAKELTDLKKMTANYVLNTQAKDIVYISTAEDIHAVNNLTQQHPPKTSEKNMQTGHSHVDLDLSQNIGIATTRLPFRIQLATFSSKENANKYLTKIKNSLYQISMMPTGNYFIIYSEAESKLEAKKQQKYFKENYQISTIRSEVDITGTVQ</sequence>
<dbReference type="OrthoDB" id="345640at2"/>
<feature type="transmembrane region" description="Helical" evidence="1">
    <location>
        <begin position="207"/>
        <end position="229"/>
    </location>
</feature>
<keyword evidence="1" id="KW-1133">Transmembrane helix</keyword>
<dbReference type="NCBIfam" id="TIGR03349">
    <property type="entry name" value="IV_VI_DotU"/>
    <property type="match status" value="1"/>
</dbReference>
<dbReference type="PANTHER" id="PTHR38033">
    <property type="entry name" value="MEMBRANE PROTEIN-RELATED"/>
    <property type="match status" value="1"/>
</dbReference>
<dbReference type="InterPro" id="IPR017732">
    <property type="entry name" value="T4/T6SS_DotU"/>
</dbReference>
<dbReference type="PANTHER" id="PTHR38033:SF1">
    <property type="entry name" value="DOTU FAMILY TYPE IV_VI SECRETION SYSTEM PROTEIN"/>
    <property type="match status" value="1"/>
</dbReference>
<protein>
    <submittedName>
        <fullName evidence="3">Type VI secretion system protein ImpK</fullName>
    </submittedName>
</protein>
<feature type="domain" description="Type IV / VI secretion system DotU" evidence="2">
    <location>
        <begin position="32"/>
        <end position="228"/>
    </location>
</feature>
<dbReference type="NCBIfam" id="NF038228">
    <property type="entry name" value="IcmH_DotU_IVB"/>
    <property type="match status" value="1"/>
</dbReference>
<keyword evidence="4" id="KW-1185">Reference proteome</keyword>
<keyword evidence="1" id="KW-0472">Membrane</keyword>
<gene>
    <name evidence="3" type="ORF">SAMN02745724_00957</name>
</gene>
<keyword evidence="1" id="KW-0812">Transmembrane</keyword>
<evidence type="ECO:0000259" key="2">
    <source>
        <dbReference type="Pfam" id="PF09850"/>
    </source>
</evidence>
<name>A0A1I1GM78_9GAMM</name>
<evidence type="ECO:0000256" key="1">
    <source>
        <dbReference type="SAM" id="Phobius"/>
    </source>
</evidence>
<evidence type="ECO:0000313" key="3">
    <source>
        <dbReference type="EMBL" id="SFC12714.1"/>
    </source>
</evidence>
<accession>A0A1I1GM78</accession>
<organism evidence="3 4">
    <name type="scientific">Pseudoalteromonas denitrificans DSM 6059</name>
    <dbReference type="NCBI Taxonomy" id="1123010"/>
    <lineage>
        <taxon>Bacteria</taxon>
        <taxon>Pseudomonadati</taxon>
        <taxon>Pseudomonadota</taxon>
        <taxon>Gammaproteobacteria</taxon>
        <taxon>Alteromonadales</taxon>
        <taxon>Pseudoalteromonadaceae</taxon>
        <taxon>Pseudoalteromonas</taxon>
    </lineage>
</organism>
<dbReference type="RefSeq" id="WP_091980741.1">
    <property type="nucleotide sequence ID" value="NZ_FOLO01000005.1"/>
</dbReference>